<keyword evidence="1 6" id="KW-0479">Metal-binding</keyword>
<dbReference type="PRINTS" id="PR00318">
    <property type="entry name" value="GPROTEINA"/>
</dbReference>
<evidence type="ECO:0000256" key="2">
    <source>
        <dbReference type="ARBA" id="ARBA00022741"/>
    </source>
</evidence>
<dbReference type="KEGG" id="hazt:108671428"/>
<evidence type="ECO:0000256" key="4">
    <source>
        <dbReference type="ARBA" id="ARBA00023224"/>
    </source>
</evidence>
<dbReference type="InterPro" id="IPR001019">
    <property type="entry name" value="Gprotein_alpha_su"/>
</dbReference>
<dbReference type="SUPFAM" id="SSF52540">
    <property type="entry name" value="P-loop containing nucleoside triphosphate hydrolases"/>
    <property type="match status" value="1"/>
</dbReference>
<dbReference type="GO" id="GO:0005834">
    <property type="term" value="C:heterotrimeric G-protein complex"/>
    <property type="evidence" value="ECO:0007669"/>
    <property type="project" value="TreeGrafter"/>
</dbReference>
<dbReference type="GO" id="GO:0005737">
    <property type="term" value="C:cytoplasm"/>
    <property type="evidence" value="ECO:0007669"/>
    <property type="project" value="TreeGrafter"/>
</dbReference>
<dbReference type="AlphaFoldDB" id="A0A8B7NLC4"/>
<dbReference type="RefSeq" id="XP_018014464.2">
    <property type="nucleotide sequence ID" value="XM_018158975.2"/>
</dbReference>
<keyword evidence="4" id="KW-0807">Transducer</keyword>
<accession>A0A8B7NLC4</accession>
<feature type="binding site" evidence="6">
    <location>
        <position position="198"/>
    </location>
    <ligand>
        <name>Mg(2+)</name>
        <dbReference type="ChEBI" id="CHEBI:18420"/>
    </ligand>
</feature>
<name>A0A8B7NLC4_HYAAZ</name>
<feature type="binding site" evidence="5">
    <location>
        <begin position="58"/>
        <end position="63"/>
    </location>
    <ligand>
        <name>GTP</name>
        <dbReference type="ChEBI" id="CHEBI:37565"/>
    </ligand>
</feature>
<dbReference type="GO" id="GO:0007266">
    <property type="term" value="P:Rho protein signal transduction"/>
    <property type="evidence" value="ECO:0007669"/>
    <property type="project" value="TreeGrafter"/>
</dbReference>
<evidence type="ECO:0000313" key="7">
    <source>
        <dbReference type="Proteomes" id="UP000694843"/>
    </source>
</evidence>
<evidence type="ECO:0000256" key="3">
    <source>
        <dbReference type="ARBA" id="ARBA00023134"/>
    </source>
</evidence>
<feature type="binding site" evidence="5">
    <location>
        <begin position="167"/>
        <end position="168"/>
    </location>
    <ligand>
        <name>GTP</name>
        <dbReference type="ChEBI" id="CHEBI:37565"/>
    </ligand>
</feature>
<feature type="non-terminal residue" evidence="8">
    <location>
        <position position="219"/>
    </location>
</feature>
<dbReference type="GO" id="GO:0031526">
    <property type="term" value="C:brush border membrane"/>
    <property type="evidence" value="ECO:0007669"/>
    <property type="project" value="TreeGrafter"/>
</dbReference>
<sequence length="219" mass="25737">MQLTMTARSMFCTCCWRAVYSPEEIEQRAHSQLIDKQLRRDRSRYRRQVKLLLLGAGESGKSTFLKQMRIIHGYHFSTEELDEFRLTIYRNIIQGMKVLCDARQKLNIPWQDPDCEKPAFNILASTPLVNVTDTASFRVLVPDVRRLWQDQAIRTTYNRRAEYQLIDSVAYFFDNLDRISMHDYRPVDSDVVHARRATKSITEFCMSINKVPFLFVDVG</sequence>
<dbReference type="SUPFAM" id="SSF47895">
    <property type="entry name" value="Transducin (alpha subunit), insertion domain"/>
    <property type="match status" value="1"/>
</dbReference>
<keyword evidence="2 5" id="KW-0547">Nucleotide-binding</keyword>
<dbReference type="Pfam" id="PF00503">
    <property type="entry name" value="G-alpha"/>
    <property type="match status" value="1"/>
</dbReference>
<evidence type="ECO:0000256" key="6">
    <source>
        <dbReference type="PIRSR" id="PIRSR601019-2"/>
    </source>
</evidence>
<dbReference type="InterPro" id="IPR027417">
    <property type="entry name" value="P-loop_NTPase"/>
</dbReference>
<keyword evidence="6" id="KW-0460">Magnesium</keyword>
<gene>
    <name evidence="8" type="primary">LOC108671428</name>
</gene>
<dbReference type="OMA" id="VCMQAMI"/>
<dbReference type="Proteomes" id="UP000694843">
    <property type="component" value="Unplaced"/>
</dbReference>
<dbReference type="Gene3D" id="1.10.400.10">
    <property type="entry name" value="GI Alpha 1, domain 2-like"/>
    <property type="match status" value="1"/>
</dbReference>
<dbReference type="PANTHER" id="PTHR10218:SF360">
    <property type="entry name" value="GUANINE NUCLEOTIDE-BINDING PROTEIN SUBUNIT ALPHA HOMOLOG"/>
    <property type="match status" value="1"/>
</dbReference>
<dbReference type="SMART" id="SM00275">
    <property type="entry name" value="G_alpha"/>
    <property type="match status" value="1"/>
</dbReference>
<keyword evidence="3 5" id="KW-0342">GTP-binding</keyword>
<dbReference type="PROSITE" id="PS51882">
    <property type="entry name" value="G_ALPHA"/>
    <property type="match status" value="1"/>
</dbReference>
<dbReference type="GO" id="GO:0046872">
    <property type="term" value="F:metal ion binding"/>
    <property type="evidence" value="ECO:0007669"/>
    <property type="project" value="UniProtKB-KW"/>
</dbReference>
<evidence type="ECO:0000256" key="1">
    <source>
        <dbReference type="ARBA" id="ARBA00022723"/>
    </source>
</evidence>
<protein>
    <submittedName>
        <fullName evidence="8">Guanine nucleotide-binding protein subunit alpha homolog</fullName>
    </submittedName>
</protein>
<dbReference type="GO" id="GO:0005525">
    <property type="term" value="F:GTP binding"/>
    <property type="evidence" value="ECO:0007669"/>
    <property type="project" value="UniProtKB-KW"/>
</dbReference>
<proteinExistence type="predicted"/>
<dbReference type="FunFam" id="3.40.50.300:FF:000692">
    <property type="entry name" value="Guanine nucleotide-binding protein subunit alpha"/>
    <property type="match status" value="1"/>
</dbReference>
<dbReference type="GO" id="GO:0003924">
    <property type="term" value="F:GTPase activity"/>
    <property type="evidence" value="ECO:0007669"/>
    <property type="project" value="InterPro"/>
</dbReference>
<dbReference type="GO" id="GO:0031752">
    <property type="term" value="F:D5 dopamine receptor binding"/>
    <property type="evidence" value="ECO:0007669"/>
    <property type="project" value="TreeGrafter"/>
</dbReference>
<organism evidence="7 8">
    <name type="scientific">Hyalella azteca</name>
    <name type="common">Amphipod</name>
    <dbReference type="NCBI Taxonomy" id="294128"/>
    <lineage>
        <taxon>Eukaryota</taxon>
        <taxon>Metazoa</taxon>
        <taxon>Ecdysozoa</taxon>
        <taxon>Arthropoda</taxon>
        <taxon>Crustacea</taxon>
        <taxon>Multicrustacea</taxon>
        <taxon>Malacostraca</taxon>
        <taxon>Eumalacostraca</taxon>
        <taxon>Peracarida</taxon>
        <taxon>Amphipoda</taxon>
        <taxon>Senticaudata</taxon>
        <taxon>Talitrida</taxon>
        <taxon>Talitroidea</taxon>
        <taxon>Hyalellidae</taxon>
        <taxon>Hyalella</taxon>
    </lineage>
</organism>
<dbReference type="OrthoDB" id="6380120at2759"/>
<dbReference type="PANTHER" id="PTHR10218">
    <property type="entry name" value="GTP-BINDING PROTEIN ALPHA SUBUNIT"/>
    <property type="match status" value="1"/>
</dbReference>
<feature type="binding site" evidence="6">
    <location>
        <position position="62"/>
    </location>
    <ligand>
        <name>Mg(2+)</name>
        <dbReference type="ChEBI" id="CHEBI:18420"/>
    </ligand>
</feature>
<dbReference type="GO" id="GO:0007188">
    <property type="term" value="P:adenylate cyclase-modulating G protein-coupled receptor signaling pathway"/>
    <property type="evidence" value="ECO:0007669"/>
    <property type="project" value="TreeGrafter"/>
</dbReference>
<dbReference type="GO" id="GO:0031683">
    <property type="term" value="F:G-protein beta/gamma-subunit complex binding"/>
    <property type="evidence" value="ECO:0007669"/>
    <property type="project" value="InterPro"/>
</dbReference>
<dbReference type="GeneID" id="108671428"/>
<evidence type="ECO:0000256" key="5">
    <source>
        <dbReference type="PIRSR" id="PIRSR601019-1"/>
    </source>
</evidence>
<dbReference type="InterPro" id="IPR011025">
    <property type="entry name" value="GproteinA_insert"/>
</dbReference>
<reference evidence="8" key="1">
    <citation type="submission" date="2025-08" db="UniProtKB">
        <authorList>
            <consortium name="RefSeq"/>
        </authorList>
    </citation>
    <scope>IDENTIFICATION</scope>
</reference>
<keyword evidence="7" id="KW-1185">Reference proteome</keyword>
<evidence type="ECO:0000313" key="8">
    <source>
        <dbReference type="RefSeq" id="XP_018014464.2"/>
    </source>
</evidence>